<proteinExistence type="inferred from homology"/>
<dbReference type="PANTHER" id="PTHR43350">
    <property type="entry name" value="NAD-DEPENDENT ALCOHOL DEHYDROGENASE"/>
    <property type="match status" value="1"/>
</dbReference>
<comment type="similarity">
    <text evidence="2">Belongs to the zinc-containing alcohol dehydrogenase family.</text>
</comment>
<evidence type="ECO:0000256" key="5">
    <source>
        <dbReference type="ARBA" id="ARBA00023002"/>
    </source>
</evidence>
<dbReference type="EMBL" id="FNVT01000003">
    <property type="protein sequence ID" value="SEG59055.1"/>
    <property type="molecule type" value="Genomic_DNA"/>
</dbReference>
<dbReference type="Proteomes" id="UP000236732">
    <property type="component" value="Unassembled WGS sequence"/>
</dbReference>
<dbReference type="PANTHER" id="PTHR43350:SF19">
    <property type="entry name" value="D-GULOSIDE 3-DEHYDROGENASE"/>
    <property type="match status" value="1"/>
</dbReference>
<dbReference type="GO" id="GO:0046872">
    <property type="term" value="F:metal ion binding"/>
    <property type="evidence" value="ECO:0007669"/>
    <property type="project" value="UniProtKB-KW"/>
</dbReference>
<keyword evidence="3" id="KW-0479">Metal-binding</keyword>
<evidence type="ECO:0000256" key="3">
    <source>
        <dbReference type="ARBA" id="ARBA00022723"/>
    </source>
</evidence>
<keyword evidence="5" id="KW-0560">Oxidoreductase</keyword>
<gene>
    <name evidence="7" type="ORF">SAMN05444920_103350</name>
</gene>
<reference evidence="7 8" key="1">
    <citation type="submission" date="2016-10" db="EMBL/GenBank/DDBJ databases">
        <authorList>
            <person name="de Groot N.N."/>
        </authorList>
    </citation>
    <scope>NUCLEOTIDE SEQUENCE [LARGE SCALE GENOMIC DNA]</scope>
    <source>
        <strain evidence="7 8">CGMCC 4.7037</strain>
    </source>
</reference>
<dbReference type="AlphaFoldDB" id="A0A1H6BFC3"/>
<dbReference type="RefSeq" id="WP_103956037.1">
    <property type="nucleotide sequence ID" value="NZ_FNVT01000003.1"/>
</dbReference>
<dbReference type="Gene3D" id="3.40.50.720">
    <property type="entry name" value="NAD(P)-binding Rossmann-like Domain"/>
    <property type="match status" value="1"/>
</dbReference>
<protein>
    <submittedName>
        <fullName evidence="7">Threonine dehydrogenase</fullName>
    </submittedName>
</protein>
<keyword evidence="8" id="KW-1185">Reference proteome</keyword>
<evidence type="ECO:0000256" key="4">
    <source>
        <dbReference type="ARBA" id="ARBA00022833"/>
    </source>
</evidence>
<accession>A0A1H6BFC3</accession>
<evidence type="ECO:0000256" key="2">
    <source>
        <dbReference type="ARBA" id="ARBA00008072"/>
    </source>
</evidence>
<dbReference type="GO" id="GO:0016491">
    <property type="term" value="F:oxidoreductase activity"/>
    <property type="evidence" value="ECO:0007669"/>
    <property type="project" value="UniProtKB-KW"/>
</dbReference>
<dbReference type="InterPro" id="IPR036291">
    <property type="entry name" value="NAD(P)-bd_dom_sf"/>
</dbReference>
<sequence length="379" mass="40740">MSDLLSIEAPGEVRLVEEKLPDLPEGGFMVETVYSGISAGTELTYVKGDNPYLSSTWDPALGLFMEGTPSVEYPVRGIGYMQVGRVVETRTQAVAEGTLVAMAYGHRTAYVADPMKDRFVELPEDLDPLLGIYVAHMGPICANGLLHAAHDLHGPAVRQLGDGVRGRRVVVVGAGVVGLLTSCFALSAGAAEVVVVDETPARLAIAAALGADVLNARDNTGNNTGNDAGDDPAVTLKRRWRHAPNDRGADVVFQCRGQSRALALGLRLLRPQGTLVDLAFYTKGADEVRLGEEFHHNGLTLRCAQIGRVPRGLAHAWDRERLSHETITLLREHGGRLREHVITDVVGFRDAPELLADLAARRRQTVQAVLGDDVEDEGG</sequence>
<dbReference type="SUPFAM" id="SSF50129">
    <property type="entry name" value="GroES-like"/>
    <property type="match status" value="1"/>
</dbReference>
<dbReference type="Gene3D" id="3.90.180.10">
    <property type="entry name" value="Medium-chain alcohol dehydrogenases, catalytic domain"/>
    <property type="match status" value="1"/>
</dbReference>
<comment type="cofactor">
    <cofactor evidence="1">
        <name>Zn(2+)</name>
        <dbReference type="ChEBI" id="CHEBI:29105"/>
    </cofactor>
</comment>
<dbReference type="OrthoDB" id="9781588at2"/>
<dbReference type="InterPro" id="IPR011032">
    <property type="entry name" value="GroES-like_sf"/>
</dbReference>
<dbReference type="CDD" id="cd08255">
    <property type="entry name" value="2-desacetyl-2-hydroxyethyl_bacteriochlorophyllide_like"/>
    <property type="match status" value="1"/>
</dbReference>
<dbReference type="Pfam" id="PF00107">
    <property type="entry name" value="ADH_zinc_N"/>
    <property type="match status" value="1"/>
</dbReference>
<evidence type="ECO:0000313" key="7">
    <source>
        <dbReference type="EMBL" id="SEG59055.1"/>
    </source>
</evidence>
<organism evidence="7 8">
    <name type="scientific">Nonomuraea solani</name>
    <dbReference type="NCBI Taxonomy" id="1144553"/>
    <lineage>
        <taxon>Bacteria</taxon>
        <taxon>Bacillati</taxon>
        <taxon>Actinomycetota</taxon>
        <taxon>Actinomycetes</taxon>
        <taxon>Streptosporangiales</taxon>
        <taxon>Streptosporangiaceae</taxon>
        <taxon>Nonomuraea</taxon>
    </lineage>
</organism>
<dbReference type="InterPro" id="IPR013149">
    <property type="entry name" value="ADH-like_C"/>
</dbReference>
<evidence type="ECO:0000256" key="1">
    <source>
        <dbReference type="ARBA" id="ARBA00001947"/>
    </source>
</evidence>
<name>A0A1H6BFC3_9ACTN</name>
<evidence type="ECO:0000313" key="8">
    <source>
        <dbReference type="Proteomes" id="UP000236732"/>
    </source>
</evidence>
<evidence type="ECO:0000259" key="6">
    <source>
        <dbReference type="Pfam" id="PF00107"/>
    </source>
</evidence>
<dbReference type="SUPFAM" id="SSF51735">
    <property type="entry name" value="NAD(P)-binding Rossmann-fold domains"/>
    <property type="match status" value="1"/>
</dbReference>
<feature type="domain" description="Alcohol dehydrogenase-like C-terminal" evidence="6">
    <location>
        <begin position="177"/>
        <end position="301"/>
    </location>
</feature>
<keyword evidence="4" id="KW-0862">Zinc</keyword>